<evidence type="ECO:0000313" key="1">
    <source>
        <dbReference type="EMBL" id="TJY43939.1"/>
    </source>
</evidence>
<proteinExistence type="predicted"/>
<accession>A0A4V5LSP6</accession>
<gene>
    <name evidence="1" type="ORF">E5161_00605</name>
</gene>
<protein>
    <submittedName>
        <fullName evidence="1">Uncharacterized protein</fullName>
    </submittedName>
</protein>
<dbReference type="OrthoDB" id="2663237at2"/>
<comment type="caution">
    <text evidence="1">The sequence shown here is derived from an EMBL/GenBank/DDBJ whole genome shotgun (WGS) entry which is preliminary data.</text>
</comment>
<organism evidence="1 2">
    <name type="scientific">Cohnella pontilimi</name>
    <dbReference type="NCBI Taxonomy" id="2564100"/>
    <lineage>
        <taxon>Bacteria</taxon>
        <taxon>Bacillati</taxon>
        <taxon>Bacillota</taxon>
        <taxon>Bacilli</taxon>
        <taxon>Bacillales</taxon>
        <taxon>Paenibacillaceae</taxon>
        <taxon>Cohnella</taxon>
    </lineage>
</organism>
<dbReference type="EMBL" id="SUPK01000001">
    <property type="protein sequence ID" value="TJY43939.1"/>
    <property type="molecule type" value="Genomic_DNA"/>
</dbReference>
<reference evidence="1 2" key="1">
    <citation type="submission" date="2019-04" db="EMBL/GenBank/DDBJ databases">
        <title>Cohnella sp. nov., isolated from soil.</title>
        <authorList>
            <person name="Kim W."/>
        </authorList>
    </citation>
    <scope>NUCLEOTIDE SEQUENCE [LARGE SCALE GENOMIC DNA]</scope>
    <source>
        <strain evidence="1 2">CAU 1483</strain>
    </source>
</reference>
<evidence type="ECO:0000313" key="2">
    <source>
        <dbReference type="Proteomes" id="UP000309673"/>
    </source>
</evidence>
<keyword evidence="2" id="KW-1185">Reference proteome</keyword>
<name>A0A4V5LSP6_9BACL</name>
<dbReference type="RefSeq" id="WP_136775660.1">
    <property type="nucleotide sequence ID" value="NZ_SUPK01000001.1"/>
</dbReference>
<sequence>MKKSSKLTSSARRRIRQPVMVIFKDGRCYAGWITGVNKGRITLRGTQTGRRHKAKVSAFLPGMMDAMFGPGGSGFNGFPFNALPFNPFQAAPPSKASGTPADFATGFTNFMGTVKKVWPDVKFGIGVVQQMIPLMKGLGKGFNL</sequence>
<dbReference type="AlphaFoldDB" id="A0A4V5LSP6"/>
<dbReference type="Proteomes" id="UP000309673">
    <property type="component" value="Unassembled WGS sequence"/>
</dbReference>